<dbReference type="Proteomes" id="UP001501570">
    <property type="component" value="Unassembled WGS sequence"/>
</dbReference>
<sequence length="260" mass="28457">MNPTDIFSPSSRRLFVVELRKLVNTRFGALLVAGMLAVLALMTVALVTTGHEQHLSFQNMWGMLNLPMSYLLPIFAIVLVTSEWSQRTALVTFALEPRRERVLGAKLATSLVLTLAVLLVTATFAAIATGGALALRSGIPGWRLDPTITRNLAILQFARILEGLAFGLVIRNTAIALVSFFAVPTAWTLLSSLLPWVGDHVRPWIDFAAAEQPFQNGEAPFESAHALTATIWVHLAVSLALWVGLPLWLGALRMLRIEVK</sequence>
<evidence type="ECO:0000256" key="1">
    <source>
        <dbReference type="SAM" id="Phobius"/>
    </source>
</evidence>
<dbReference type="RefSeq" id="WP_345630599.1">
    <property type="nucleotide sequence ID" value="NZ_BAABJQ010000008.1"/>
</dbReference>
<accession>A0ABP9RTA4</accession>
<keyword evidence="3" id="KW-1185">Reference proteome</keyword>
<reference evidence="3" key="1">
    <citation type="journal article" date="2019" name="Int. J. Syst. Evol. Microbiol.">
        <title>The Global Catalogue of Microorganisms (GCM) 10K type strain sequencing project: providing services to taxonomists for standard genome sequencing and annotation.</title>
        <authorList>
            <consortium name="The Broad Institute Genomics Platform"/>
            <consortium name="The Broad Institute Genome Sequencing Center for Infectious Disease"/>
            <person name="Wu L."/>
            <person name="Ma J."/>
        </authorList>
    </citation>
    <scope>NUCLEOTIDE SEQUENCE [LARGE SCALE GENOMIC DNA]</scope>
    <source>
        <strain evidence="3">JCM 18304</strain>
    </source>
</reference>
<evidence type="ECO:0008006" key="4">
    <source>
        <dbReference type="Google" id="ProtNLM"/>
    </source>
</evidence>
<feature type="transmembrane region" description="Helical" evidence="1">
    <location>
        <begin position="177"/>
        <end position="197"/>
    </location>
</feature>
<feature type="transmembrane region" description="Helical" evidence="1">
    <location>
        <begin position="27"/>
        <end position="50"/>
    </location>
</feature>
<protein>
    <recommendedName>
        <fullName evidence="4">ABC transporter permease</fullName>
    </recommendedName>
</protein>
<feature type="transmembrane region" description="Helical" evidence="1">
    <location>
        <begin position="107"/>
        <end position="133"/>
    </location>
</feature>
<proteinExistence type="predicted"/>
<feature type="transmembrane region" description="Helical" evidence="1">
    <location>
        <begin position="231"/>
        <end position="252"/>
    </location>
</feature>
<evidence type="ECO:0000313" key="2">
    <source>
        <dbReference type="EMBL" id="GAA5186759.1"/>
    </source>
</evidence>
<feature type="transmembrane region" description="Helical" evidence="1">
    <location>
        <begin position="70"/>
        <end position="95"/>
    </location>
</feature>
<gene>
    <name evidence="2" type="ORF">GCM10023322_33710</name>
</gene>
<feature type="transmembrane region" description="Helical" evidence="1">
    <location>
        <begin position="153"/>
        <end position="170"/>
    </location>
</feature>
<keyword evidence="1" id="KW-1133">Transmembrane helix</keyword>
<dbReference type="EMBL" id="BAABJQ010000008">
    <property type="protein sequence ID" value="GAA5186759.1"/>
    <property type="molecule type" value="Genomic_DNA"/>
</dbReference>
<organism evidence="2 3">
    <name type="scientific">Rugosimonospora acidiphila</name>
    <dbReference type="NCBI Taxonomy" id="556531"/>
    <lineage>
        <taxon>Bacteria</taxon>
        <taxon>Bacillati</taxon>
        <taxon>Actinomycetota</taxon>
        <taxon>Actinomycetes</taxon>
        <taxon>Micromonosporales</taxon>
        <taxon>Micromonosporaceae</taxon>
        <taxon>Rugosimonospora</taxon>
    </lineage>
</organism>
<keyword evidence="1" id="KW-0472">Membrane</keyword>
<comment type="caution">
    <text evidence="2">The sequence shown here is derived from an EMBL/GenBank/DDBJ whole genome shotgun (WGS) entry which is preliminary data.</text>
</comment>
<evidence type="ECO:0000313" key="3">
    <source>
        <dbReference type="Proteomes" id="UP001501570"/>
    </source>
</evidence>
<name>A0ABP9RTA4_9ACTN</name>
<keyword evidence="1" id="KW-0812">Transmembrane</keyword>